<dbReference type="EMBL" id="GL767655">
    <property type="protein sequence ID" value="EFZ13342.1"/>
    <property type="molecule type" value="Genomic_DNA"/>
</dbReference>
<organism>
    <name type="scientific">Solenopsis invicta</name>
    <name type="common">Red imported fire ant</name>
    <name type="synonym">Solenopsis wagneri</name>
    <dbReference type="NCBI Taxonomy" id="13686"/>
    <lineage>
        <taxon>Eukaryota</taxon>
        <taxon>Metazoa</taxon>
        <taxon>Ecdysozoa</taxon>
        <taxon>Arthropoda</taxon>
        <taxon>Hexapoda</taxon>
        <taxon>Insecta</taxon>
        <taxon>Pterygota</taxon>
        <taxon>Neoptera</taxon>
        <taxon>Endopterygota</taxon>
        <taxon>Hymenoptera</taxon>
        <taxon>Apocrita</taxon>
        <taxon>Aculeata</taxon>
        <taxon>Formicoidea</taxon>
        <taxon>Formicidae</taxon>
        <taxon>Myrmicinae</taxon>
        <taxon>Solenopsis</taxon>
    </lineage>
</organism>
<name>E9J1G2_SOLIN</name>
<dbReference type="HOGENOM" id="CLU_2576880_0_0_1"/>
<sequence>MKKSLNNSAFIDFQIKIQISGYSCTSYELPGLRLFVILGIGRHFYILWVYFKASTLSCSIYTGIVKGKVQPFKPSYVFFFY</sequence>
<accession>E9J1G2</accession>
<dbReference type="AlphaFoldDB" id="E9J1G2"/>
<evidence type="ECO:0000313" key="1">
    <source>
        <dbReference type="EMBL" id="EFZ13342.1"/>
    </source>
</evidence>
<reference evidence="1" key="1">
    <citation type="journal article" date="2011" name="Proc. Natl. Acad. Sci. U.S.A.">
        <title>The genome of the fire ant Solenopsis invicta.</title>
        <authorList>
            <person name="Wurm Y."/>
            <person name="Wang J."/>
            <person name="Riba-Grognuz O."/>
            <person name="Corona M."/>
            <person name="Nygaard S."/>
            <person name="Hunt B.G."/>
            <person name="Ingram K.K."/>
            <person name="Falquet L."/>
            <person name="Nipitwattanaphon M."/>
            <person name="Gotzek D."/>
            <person name="Dijkstra M.B."/>
            <person name="Oettler J."/>
            <person name="Comtesse F."/>
            <person name="Shih C.J."/>
            <person name="Wu W.J."/>
            <person name="Yang C.C."/>
            <person name="Thomas J."/>
            <person name="Beaudoing E."/>
            <person name="Pradervand S."/>
            <person name="Flegel V."/>
            <person name="Cook E.D."/>
            <person name="Fabbretti R."/>
            <person name="Stockinger H."/>
            <person name="Long L."/>
            <person name="Farmerie W.G."/>
            <person name="Oakey J."/>
            <person name="Boomsma J.J."/>
            <person name="Pamilo P."/>
            <person name="Yi S.V."/>
            <person name="Heinze J."/>
            <person name="Goodisman M.A."/>
            <person name="Farinelli L."/>
            <person name="Harshman K."/>
            <person name="Hulo N."/>
            <person name="Cerutti L."/>
            <person name="Xenarios I."/>
            <person name="Shoemaker D."/>
            <person name="Keller L."/>
        </authorList>
    </citation>
    <scope>NUCLEOTIDE SEQUENCE [LARGE SCALE GENOMIC DNA]</scope>
</reference>
<gene>
    <name evidence="1" type="ORF">SINV_16161</name>
</gene>
<protein>
    <submittedName>
        <fullName evidence="1">Uncharacterized protein</fullName>
    </submittedName>
</protein>
<feature type="non-terminal residue" evidence="1">
    <location>
        <position position="81"/>
    </location>
</feature>
<proteinExistence type="predicted"/>